<keyword evidence="2" id="KW-1185">Reference proteome</keyword>
<organism evidence="1 2">
    <name type="scientific">Mugilogobius chulae</name>
    <name type="common">yellowstripe goby</name>
    <dbReference type="NCBI Taxonomy" id="88201"/>
    <lineage>
        <taxon>Eukaryota</taxon>
        <taxon>Metazoa</taxon>
        <taxon>Chordata</taxon>
        <taxon>Craniata</taxon>
        <taxon>Vertebrata</taxon>
        <taxon>Euteleostomi</taxon>
        <taxon>Actinopterygii</taxon>
        <taxon>Neopterygii</taxon>
        <taxon>Teleostei</taxon>
        <taxon>Neoteleostei</taxon>
        <taxon>Acanthomorphata</taxon>
        <taxon>Gobiaria</taxon>
        <taxon>Gobiiformes</taxon>
        <taxon>Gobioidei</taxon>
        <taxon>Gobiidae</taxon>
        <taxon>Gobionellinae</taxon>
        <taxon>Mugilogobius</taxon>
    </lineage>
</organism>
<comment type="caution">
    <text evidence="1">The sequence shown here is derived from an EMBL/GenBank/DDBJ whole genome shotgun (WGS) entry which is preliminary data.</text>
</comment>
<dbReference type="AlphaFoldDB" id="A0AAW0PEV0"/>
<reference evidence="2" key="1">
    <citation type="submission" date="2024-04" db="EMBL/GenBank/DDBJ databases">
        <title>Salinicola lusitanus LLJ914,a marine bacterium isolated from the Okinawa Trough.</title>
        <authorList>
            <person name="Li J."/>
        </authorList>
    </citation>
    <scope>NUCLEOTIDE SEQUENCE [LARGE SCALE GENOMIC DNA]</scope>
</reference>
<evidence type="ECO:0000313" key="1">
    <source>
        <dbReference type="EMBL" id="KAK7922345.1"/>
    </source>
</evidence>
<proteinExistence type="predicted"/>
<dbReference type="EMBL" id="JBBPFD010000006">
    <property type="protein sequence ID" value="KAK7922345.1"/>
    <property type="molecule type" value="Genomic_DNA"/>
</dbReference>
<sequence>MLLPRHSGPVECLCLEDDLAVRSGASPLNMPWQSARCPCLEDALVVRSVPVLEDALVVSSMPLPGGYLGSSLDAPAWRMSWWSARCHCLEDALAVRSGRMRLHRGCLGGSLGCFCLENVLAVCSGALASRMTDRVKCLGKCQLPLALGVSKMKAHFSSSLCDCCGRLSSLLSVIDGFLLSDSQSAAPPAPSGFIRNNMTVA</sequence>
<accession>A0AAW0PEV0</accession>
<dbReference type="Proteomes" id="UP001460270">
    <property type="component" value="Unassembled WGS sequence"/>
</dbReference>
<gene>
    <name evidence="1" type="ORF">WMY93_009247</name>
</gene>
<name>A0AAW0PEV0_9GOBI</name>
<protein>
    <submittedName>
        <fullName evidence="1">Uncharacterized protein</fullName>
    </submittedName>
</protein>
<evidence type="ECO:0000313" key="2">
    <source>
        <dbReference type="Proteomes" id="UP001460270"/>
    </source>
</evidence>